<evidence type="ECO:0000259" key="4">
    <source>
        <dbReference type="PROSITE" id="PS50043"/>
    </source>
</evidence>
<reference evidence="7" key="1">
    <citation type="journal article" date="2019" name="Int. J. Syst. Evol. Microbiol.">
        <title>The Global Catalogue of Microorganisms (GCM) 10K type strain sequencing project: providing services to taxonomists for standard genome sequencing and annotation.</title>
        <authorList>
            <consortium name="The Broad Institute Genomics Platform"/>
            <consortium name="The Broad Institute Genome Sequencing Center for Infectious Disease"/>
            <person name="Wu L."/>
            <person name="Ma J."/>
        </authorList>
    </citation>
    <scope>NUCLEOTIDE SEQUENCE [LARGE SCALE GENOMIC DNA]</scope>
    <source>
        <strain evidence="7">JCM 18324</strain>
    </source>
</reference>
<feature type="region of interest" description="Disordered" evidence="3">
    <location>
        <begin position="30"/>
        <end position="53"/>
    </location>
</feature>
<dbReference type="PANTHER" id="PTHR43214:SF42">
    <property type="entry name" value="TRANSCRIPTIONAL REGULATORY PROTEIN DESR"/>
    <property type="match status" value="1"/>
</dbReference>
<dbReference type="InterPro" id="IPR000792">
    <property type="entry name" value="Tscrpt_reg_LuxR_C"/>
</dbReference>
<dbReference type="InterPro" id="IPR036388">
    <property type="entry name" value="WH-like_DNA-bd_sf"/>
</dbReference>
<keyword evidence="7" id="KW-1185">Reference proteome</keyword>
<dbReference type="InterPro" id="IPR011006">
    <property type="entry name" value="CheY-like_superfamily"/>
</dbReference>
<dbReference type="InterPro" id="IPR001789">
    <property type="entry name" value="Sig_transdc_resp-reg_receiver"/>
</dbReference>
<dbReference type="PROSITE" id="PS50110">
    <property type="entry name" value="RESPONSE_REGULATORY"/>
    <property type="match status" value="1"/>
</dbReference>
<dbReference type="InterPro" id="IPR016032">
    <property type="entry name" value="Sig_transdc_resp-reg_C-effctor"/>
</dbReference>
<evidence type="ECO:0000256" key="3">
    <source>
        <dbReference type="SAM" id="MobiDB-lite"/>
    </source>
</evidence>
<name>A0ABP8ZN92_9ACTN</name>
<evidence type="ECO:0000313" key="7">
    <source>
        <dbReference type="Proteomes" id="UP001501147"/>
    </source>
</evidence>
<evidence type="ECO:0000256" key="1">
    <source>
        <dbReference type="ARBA" id="ARBA00023125"/>
    </source>
</evidence>
<dbReference type="CDD" id="cd06170">
    <property type="entry name" value="LuxR_C_like"/>
    <property type="match status" value="1"/>
</dbReference>
<organism evidence="6 7">
    <name type="scientific">Streptomyces sanyensis</name>
    <dbReference type="NCBI Taxonomy" id="568869"/>
    <lineage>
        <taxon>Bacteria</taxon>
        <taxon>Bacillati</taxon>
        <taxon>Actinomycetota</taxon>
        <taxon>Actinomycetes</taxon>
        <taxon>Kitasatosporales</taxon>
        <taxon>Streptomycetaceae</taxon>
        <taxon>Streptomyces</taxon>
    </lineage>
</organism>
<feature type="domain" description="Response regulatory" evidence="5">
    <location>
        <begin position="3"/>
        <end position="128"/>
    </location>
</feature>
<accession>A0ABP8ZN92</accession>
<keyword evidence="1" id="KW-0238">DNA-binding</keyword>
<evidence type="ECO:0000313" key="6">
    <source>
        <dbReference type="EMBL" id="GAA4760179.1"/>
    </source>
</evidence>
<gene>
    <name evidence="6" type="ORF">GCM10023329_01520</name>
</gene>
<dbReference type="Gene3D" id="1.10.10.10">
    <property type="entry name" value="Winged helix-like DNA-binding domain superfamily/Winged helix DNA-binding domain"/>
    <property type="match status" value="1"/>
</dbReference>
<dbReference type="PRINTS" id="PR00038">
    <property type="entry name" value="HTHLUXR"/>
</dbReference>
<dbReference type="Proteomes" id="UP001501147">
    <property type="component" value="Unassembled WGS sequence"/>
</dbReference>
<dbReference type="SUPFAM" id="SSF52172">
    <property type="entry name" value="CheY-like"/>
    <property type="match status" value="1"/>
</dbReference>
<dbReference type="InterPro" id="IPR039420">
    <property type="entry name" value="WalR-like"/>
</dbReference>
<sequence>MVRVLVVHDAGLLRSALVELLRTDPALEVTSTTPSDCLRRTGRHSTPGTGDPSVDVRVVDGDCMASCDRCEAVPGAQGGPPGRDPGLVVLATPEQPGLLRRALDAGALGLVDKNASRRHLITAVHAVAKGERHLDASLAFALLDATAPPLTHRELRVVTLAGQGAPMDEIAALLHLSRGTVRNYMASAIRKVGARNRMDAIRIVRDAGWA</sequence>
<keyword evidence="2" id="KW-0597">Phosphoprotein</keyword>
<comment type="caution">
    <text evidence="6">The sequence shown here is derived from an EMBL/GenBank/DDBJ whole genome shotgun (WGS) entry which is preliminary data.</text>
</comment>
<feature type="modified residue" description="4-aspartylphosphate" evidence="2">
    <location>
        <position position="60"/>
    </location>
</feature>
<feature type="domain" description="HTH luxR-type" evidence="4">
    <location>
        <begin position="143"/>
        <end position="208"/>
    </location>
</feature>
<dbReference type="PANTHER" id="PTHR43214">
    <property type="entry name" value="TWO-COMPONENT RESPONSE REGULATOR"/>
    <property type="match status" value="1"/>
</dbReference>
<dbReference type="SUPFAM" id="SSF46894">
    <property type="entry name" value="C-terminal effector domain of the bipartite response regulators"/>
    <property type="match status" value="1"/>
</dbReference>
<evidence type="ECO:0000256" key="2">
    <source>
        <dbReference type="PROSITE-ProRule" id="PRU00169"/>
    </source>
</evidence>
<dbReference type="Gene3D" id="3.40.50.2300">
    <property type="match status" value="1"/>
</dbReference>
<dbReference type="SMART" id="SM00421">
    <property type="entry name" value="HTH_LUXR"/>
    <property type="match status" value="1"/>
</dbReference>
<dbReference type="Pfam" id="PF00196">
    <property type="entry name" value="GerE"/>
    <property type="match status" value="1"/>
</dbReference>
<proteinExistence type="predicted"/>
<dbReference type="EMBL" id="BAABJV010000001">
    <property type="protein sequence ID" value="GAA4760179.1"/>
    <property type="molecule type" value="Genomic_DNA"/>
</dbReference>
<dbReference type="PROSITE" id="PS50043">
    <property type="entry name" value="HTH_LUXR_2"/>
    <property type="match status" value="1"/>
</dbReference>
<protein>
    <submittedName>
        <fullName evidence="6">Response regulator transcription factor</fullName>
    </submittedName>
</protein>
<evidence type="ECO:0000259" key="5">
    <source>
        <dbReference type="PROSITE" id="PS50110"/>
    </source>
</evidence>
<dbReference type="RefSeq" id="WP_345608232.1">
    <property type="nucleotide sequence ID" value="NZ_BAABJV010000001.1"/>
</dbReference>